<dbReference type="AlphaFoldDB" id="A0A2G9RNX6"/>
<keyword evidence="3" id="KW-1185">Reference proteome</keyword>
<sequence>MTPELESENDEAPEEVTFQNARSQAEQNARTRREVAGRNVLQSI</sequence>
<organism evidence="2 3">
    <name type="scientific">Aquarana catesbeiana</name>
    <name type="common">American bullfrog</name>
    <name type="synonym">Rana catesbeiana</name>
    <dbReference type="NCBI Taxonomy" id="8400"/>
    <lineage>
        <taxon>Eukaryota</taxon>
        <taxon>Metazoa</taxon>
        <taxon>Chordata</taxon>
        <taxon>Craniata</taxon>
        <taxon>Vertebrata</taxon>
        <taxon>Euteleostomi</taxon>
        <taxon>Amphibia</taxon>
        <taxon>Batrachia</taxon>
        <taxon>Anura</taxon>
        <taxon>Neobatrachia</taxon>
        <taxon>Ranoidea</taxon>
        <taxon>Ranidae</taxon>
        <taxon>Aquarana</taxon>
    </lineage>
</organism>
<dbReference type="OrthoDB" id="9907143at2759"/>
<reference evidence="3" key="1">
    <citation type="journal article" date="2017" name="Nat. Commun.">
        <title>The North American bullfrog draft genome provides insight into hormonal regulation of long noncoding RNA.</title>
        <authorList>
            <person name="Hammond S.A."/>
            <person name="Warren R.L."/>
            <person name="Vandervalk B.P."/>
            <person name="Kucuk E."/>
            <person name="Khan H."/>
            <person name="Gibb E.A."/>
            <person name="Pandoh P."/>
            <person name="Kirk H."/>
            <person name="Zhao Y."/>
            <person name="Jones M."/>
            <person name="Mungall A.J."/>
            <person name="Coope R."/>
            <person name="Pleasance S."/>
            <person name="Moore R.A."/>
            <person name="Holt R.A."/>
            <person name="Round J.M."/>
            <person name="Ohora S."/>
            <person name="Walle B.V."/>
            <person name="Veldhoen N."/>
            <person name="Helbing C.C."/>
            <person name="Birol I."/>
        </authorList>
    </citation>
    <scope>NUCLEOTIDE SEQUENCE [LARGE SCALE GENOMIC DNA]</scope>
</reference>
<feature type="compositionally biased region" description="Acidic residues" evidence="1">
    <location>
        <begin position="1"/>
        <end position="14"/>
    </location>
</feature>
<accession>A0A2G9RNX6</accession>
<evidence type="ECO:0000313" key="2">
    <source>
        <dbReference type="EMBL" id="PIO28893.1"/>
    </source>
</evidence>
<feature type="region of interest" description="Disordered" evidence="1">
    <location>
        <begin position="1"/>
        <end position="44"/>
    </location>
</feature>
<feature type="non-terminal residue" evidence="2">
    <location>
        <position position="44"/>
    </location>
</feature>
<evidence type="ECO:0000313" key="3">
    <source>
        <dbReference type="Proteomes" id="UP000228934"/>
    </source>
</evidence>
<feature type="compositionally biased region" description="Polar residues" evidence="1">
    <location>
        <begin position="17"/>
        <end position="28"/>
    </location>
</feature>
<protein>
    <submittedName>
        <fullName evidence="2">Uncharacterized protein</fullName>
    </submittedName>
</protein>
<gene>
    <name evidence="2" type="ORF">AB205_0063780</name>
</gene>
<name>A0A2G9RNX6_AQUCT</name>
<proteinExistence type="predicted"/>
<evidence type="ECO:0000256" key="1">
    <source>
        <dbReference type="SAM" id="MobiDB-lite"/>
    </source>
</evidence>
<dbReference type="EMBL" id="KV933432">
    <property type="protein sequence ID" value="PIO28893.1"/>
    <property type="molecule type" value="Genomic_DNA"/>
</dbReference>
<dbReference type="Proteomes" id="UP000228934">
    <property type="component" value="Unassembled WGS sequence"/>
</dbReference>